<dbReference type="AlphaFoldDB" id="A0A2Z6QZ25"/>
<proteinExistence type="predicted"/>
<dbReference type="InterPro" id="IPR035979">
    <property type="entry name" value="RBD_domain_sf"/>
</dbReference>
<protein>
    <recommendedName>
        <fullName evidence="5">RRM domain-containing protein</fullName>
    </recommendedName>
</protein>
<name>A0A2Z6QZ25_9GLOM</name>
<feature type="compositionally biased region" description="Polar residues" evidence="2">
    <location>
        <begin position="1"/>
        <end position="15"/>
    </location>
</feature>
<keyword evidence="4" id="KW-1185">Reference proteome</keyword>
<organism evidence="3 4">
    <name type="scientific">Rhizophagus clarus</name>
    <dbReference type="NCBI Taxonomy" id="94130"/>
    <lineage>
        <taxon>Eukaryota</taxon>
        <taxon>Fungi</taxon>
        <taxon>Fungi incertae sedis</taxon>
        <taxon>Mucoromycota</taxon>
        <taxon>Glomeromycotina</taxon>
        <taxon>Glomeromycetes</taxon>
        <taxon>Glomerales</taxon>
        <taxon>Glomeraceae</taxon>
        <taxon>Rhizophagus</taxon>
    </lineage>
</organism>
<keyword evidence="1" id="KW-0175">Coiled coil</keyword>
<gene>
    <name evidence="3" type="ORF">RclHR1_25220001</name>
</gene>
<feature type="compositionally biased region" description="Basic and acidic residues" evidence="2">
    <location>
        <begin position="647"/>
        <end position="664"/>
    </location>
</feature>
<feature type="region of interest" description="Disordered" evidence="2">
    <location>
        <begin position="1"/>
        <end position="30"/>
    </location>
</feature>
<feature type="region of interest" description="Disordered" evidence="2">
    <location>
        <begin position="620"/>
        <end position="664"/>
    </location>
</feature>
<evidence type="ECO:0000313" key="3">
    <source>
        <dbReference type="EMBL" id="GBB95387.1"/>
    </source>
</evidence>
<sequence length="725" mass="84855">MSGPSQGTRSQTRNKAPQHINEEKMDLDNIEKSSISSENDFQRIYKTFNIGQNNDGFTKVLNRKSQRKENKQKRATPIIDNRQPWETYQQQGPFRLNLDNLEMGDKEPITKKQKPNKEFDDVIIDTEMELTDQQQISQNAKTAKLPKKDDNQNAKGKMMQNDQIGIDNQNTNTNENKEENHYDFDMENINKIDKNKKFKAVICLENDQQVNTRLKKITNIVKQQVDVVGINVSLKKKEEKSFKKLYVAVQNLVNLQKLLEMEFKINEEQEPIRFIGLDEKKILNQKSNEKIQEERSRTVQIINIPLYITPKDIRAVFSRYGEIEEKGFYTRVKGIYQQAYITYKEDDALTIFSKHWSVWAFKEYLQVIPLDLSEEKRLERKEYSIKLCGLPSNTTARDIQSFIEEVNAATFFIPKKPKGYQPLKYAYINFYSQEDLETATSNIYQYKGNQLEWAPADEKSCNICGYTNHMAIECDYQLKQNKNNNRYLNRKNKLKEIKGYNINRNRNRTYADVTKSINRNNQFKGRSNSLQFRSWNQTNILHDTMGNWDEDFDDEFISNKSNNKLHNGTKSGGSMHDRNNNVINNLKNQIQELTKLVGKVVLESKSMKEELVKLKAEQIQKDNNQKENRNNKKGVHFNISSSSKLNDNNKRLKTDSSDSEKEKEENINIFENKLKQQDKYLNNIAESLLNIQSQLEKIEHNKKDDVSVGGSYNIHDNDDELIDIN</sequence>
<dbReference type="Proteomes" id="UP000247702">
    <property type="component" value="Unassembled WGS sequence"/>
</dbReference>
<evidence type="ECO:0000256" key="1">
    <source>
        <dbReference type="SAM" id="Coils"/>
    </source>
</evidence>
<feature type="compositionally biased region" description="Basic and acidic residues" evidence="2">
    <location>
        <begin position="620"/>
        <end position="630"/>
    </location>
</feature>
<dbReference type="CDD" id="cd00590">
    <property type="entry name" value="RRM_SF"/>
    <property type="match status" value="1"/>
</dbReference>
<dbReference type="Gene3D" id="3.30.70.330">
    <property type="match status" value="2"/>
</dbReference>
<reference evidence="3 4" key="1">
    <citation type="submission" date="2017-11" db="EMBL/GenBank/DDBJ databases">
        <title>The genome of Rhizophagus clarus HR1 reveals common genetic basis of auxotrophy among arbuscular mycorrhizal fungi.</title>
        <authorList>
            <person name="Kobayashi Y."/>
        </authorList>
    </citation>
    <scope>NUCLEOTIDE SEQUENCE [LARGE SCALE GENOMIC DNA]</scope>
    <source>
        <strain evidence="3 4">HR1</strain>
    </source>
</reference>
<feature type="compositionally biased region" description="Basic and acidic residues" evidence="2">
    <location>
        <begin position="20"/>
        <end position="30"/>
    </location>
</feature>
<dbReference type="EMBL" id="BEXD01001694">
    <property type="protein sequence ID" value="GBB95387.1"/>
    <property type="molecule type" value="Genomic_DNA"/>
</dbReference>
<comment type="caution">
    <text evidence="3">The sequence shown here is derived from an EMBL/GenBank/DDBJ whole genome shotgun (WGS) entry which is preliminary data.</text>
</comment>
<dbReference type="STRING" id="94130.A0A2Z6QZ25"/>
<feature type="coiled-coil region" evidence="1">
    <location>
        <begin position="576"/>
        <end position="603"/>
    </location>
</feature>
<evidence type="ECO:0008006" key="5">
    <source>
        <dbReference type="Google" id="ProtNLM"/>
    </source>
</evidence>
<evidence type="ECO:0000313" key="4">
    <source>
        <dbReference type="Proteomes" id="UP000247702"/>
    </source>
</evidence>
<accession>A0A2Z6QZ25</accession>
<dbReference type="GO" id="GO:0003676">
    <property type="term" value="F:nucleic acid binding"/>
    <property type="evidence" value="ECO:0007669"/>
    <property type="project" value="InterPro"/>
</dbReference>
<dbReference type="SUPFAM" id="SSF54928">
    <property type="entry name" value="RNA-binding domain, RBD"/>
    <property type="match status" value="2"/>
</dbReference>
<dbReference type="InterPro" id="IPR012677">
    <property type="entry name" value="Nucleotide-bd_a/b_plait_sf"/>
</dbReference>
<feature type="region of interest" description="Disordered" evidence="2">
    <location>
        <begin position="136"/>
        <end position="176"/>
    </location>
</feature>
<evidence type="ECO:0000256" key="2">
    <source>
        <dbReference type="SAM" id="MobiDB-lite"/>
    </source>
</evidence>